<organism evidence="2 3">
    <name type="scientific">Aureimonas populi</name>
    <dbReference type="NCBI Taxonomy" id="1701758"/>
    <lineage>
        <taxon>Bacteria</taxon>
        <taxon>Pseudomonadati</taxon>
        <taxon>Pseudomonadota</taxon>
        <taxon>Alphaproteobacteria</taxon>
        <taxon>Hyphomicrobiales</taxon>
        <taxon>Aurantimonadaceae</taxon>
        <taxon>Aureimonas</taxon>
    </lineage>
</organism>
<sequence>MAPLPFGTNADIVDLRDFYATRLGQAVARSLGLALSPLWRPIPQERLVGLGYAPPILDRLMADAESTLAFMPAAQGAMRWPYAGAPATAMVEEDDLPLADASIDRVLMVHALEFSADPARMLAETWRVLAPGGRLVLVVPNRRGLWTRLDRTPFGSGRPWSRGQATRLLREAMFTTSGFSEALLFPPFRRASLLRLAGPMETAGRRFWPLFAGVIVIEATKLLYRGIPVEKRAQARIRLAKPALVPQGAALNREASNDEQDADSPAPFGPALRAVRRPMFQNPIVSSNASQERYIS</sequence>
<dbReference type="GO" id="GO:0008168">
    <property type="term" value="F:methyltransferase activity"/>
    <property type="evidence" value="ECO:0007669"/>
    <property type="project" value="UniProtKB-KW"/>
</dbReference>
<dbReference type="RefSeq" id="WP_209735579.1">
    <property type="nucleotide sequence ID" value="NZ_CP072611.1"/>
</dbReference>
<dbReference type="Proteomes" id="UP001597371">
    <property type="component" value="Unassembled WGS sequence"/>
</dbReference>
<evidence type="ECO:0000259" key="1">
    <source>
        <dbReference type="Pfam" id="PF08241"/>
    </source>
</evidence>
<dbReference type="EMBL" id="JBHUIJ010000005">
    <property type="protein sequence ID" value="MFD2236666.1"/>
    <property type="molecule type" value="Genomic_DNA"/>
</dbReference>
<comment type="caution">
    <text evidence="2">The sequence shown here is derived from an EMBL/GenBank/DDBJ whole genome shotgun (WGS) entry which is preliminary data.</text>
</comment>
<dbReference type="GO" id="GO:0032259">
    <property type="term" value="P:methylation"/>
    <property type="evidence" value="ECO:0007669"/>
    <property type="project" value="UniProtKB-KW"/>
</dbReference>
<proteinExistence type="predicted"/>
<reference evidence="3" key="1">
    <citation type="journal article" date="2019" name="Int. J. Syst. Evol. Microbiol.">
        <title>The Global Catalogue of Microorganisms (GCM) 10K type strain sequencing project: providing services to taxonomists for standard genome sequencing and annotation.</title>
        <authorList>
            <consortium name="The Broad Institute Genomics Platform"/>
            <consortium name="The Broad Institute Genome Sequencing Center for Infectious Disease"/>
            <person name="Wu L."/>
            <person name="Ma J."/>
        </authorList>
    </citation>
    <scope>NUCLEOTIDE SEQUENCE [LARGE SCALE GENOMIC DNA]</scope>
    <source>
        <strain evidence="3">ZS-35-S2</strain>
    </source>
</reference>
<evidence type="ECO:0000313" key="3">
    <source>
        <dbReference type="Proteomes" id="UP001597371"/>
    </source>
</evidence>
<name>A0ABW5CJ14_9HYPH</name>
<dbReference type="CDD" id="cd02440">
    <property type="entry name" value="AdoMet_MTases"/>
    <property type="match status" value="1"/>
</dbReference>
<dbReference type="SUPFAM" id="SSF53335">
    <property type="entry name" value="S-adenosyl-L-methionine-dependent methyltransferases"/>
    <property type="match status" value="1"/>
</dbReference>
<dbReference type="InterPro" id="IPR029063">
    <property type="entry name" value="SAM-dependent_MTases_sf"/>
</dbReference>
<dbReference type="InterPro" id="IPR013216">
    <property type="entry name" value="Methyltransf_11"/>
</dbReference>
<dbReference type="Gene3D" id="3.40.50.150">
    <property type="entry name" value="Vaccinia Virus protein VP39"/>
    <property type="match status" value="1"/>
</dbReference>
<protein>
    <submittedName>
        <fullName evidence="2">Class I SAM-dependent methyltransferase</fullName>
    </submittedName>
</protein>
<dbReference type="Pfam" id="PF08241">
    <property type="entry name" value="Methyltransf_11"/>
    <property type="match status" value="1"/>
</dbReference>
<keyword evidence="2" id="KW-0489">Methyltransferase</keyword>
<feature type="domain" description="Methyltransferase type 11" evidence="1">
    <location>
        <begin position="94"/>
        <end position="137"/>
    </location>
</feature>
<gene>
    <name evidence="2" type="ORF">ACFSKQ_04195</name>
</gene>
<accession>A0ABW5CJ14</accession>
<keyword evidence="3" id="KW-1185">Reference proteome</keyword>
<evidence type="ECO:0000313" key="2">
    <source>
        <dbReference type="EMBL" id="MFD2236666.1"/>
    </source>
</evidence>
<keyword evidence="2" id="KW-0808">Transferase</keyword>